<dbReference type="OMA" id="RHTNDHY"/>
<reference evidence="2" key="1">
    <citation type="journal article" date="2017" name="Nature">
        <title>The sunflower genome provides insights into oil metabolism, flowering and Asterid evolution.</title>
        <authorList>
            <person name="Badouin H."/>
            <person name="Gouzy J."/>
            <person name="Grassa C.J."/>
            <person name="Murat F."/>
            <person name="Staton S.E."/>
            <person name="Cottret L."/>
            <person name="Lelandais-Briere C."/>
            <person name="Owens G.L."/>
            <person name="Carrere S."/>
            <person name="Mayjonade B."/>
            <person name="Legrand L."/>
            <person name="Gill N."/>
            <person name="Kane N.C."/>
            <person name="Bowers J.E."/>
            <person name="Hubner S."/>
            <person name="Bellec A."/>
            <person name="Berard A."/>
            <person name="Berges H."/>
            <person name="Blanchet N."/>
            <person name="Boniface M.C."/>
            <person name="Brunel D."/>
            <person name="Catrice O."/>
            <person name="Chaidir N."/>
            <person name="Claudel C."/>
            <person name="Donnadieu C."/>
            <person name="Faraut T."/>
            <person name="Fievet G."/>
            <person name="Helmstetter N."/>
            <person name="King M."/>
            <person name="Knapp S.J."/>
            <person name="Lai Z."/>
            <person name="Le Paslier M.C."/>
            <person name="Lippi Y."/>
            <person name="Lorenzon L."/>
            <person name="Mandel J.R."/>
            <person name="Marage G."/>
            <person name="Marchand G."/>
            <person name="Marquand E."/>
            <person name="Bret-Mestries E."/>
            <person name="Morien E."/>
            <person name="Nambeesan S."/>
            <person name="Nguyen T."/>
            <person name="Pegot-Espagnet P."/>
            <person name="Pouilly N."/>
            <person name="Raftis F."/>
            <person name="Sallet E."/>
            <person name="Schiex T."/>
            <person name="Thomas J."/>
            <person name="Vandecasteele C."/>
            <person name="Vares D."/>
            <person name="Vear F."/>
            <person name="Vautrin S."/>
            <person name="Crespi M."/>
            <person name="Mangin B."/>
            <person name="Burke J.M."/>
            <person name="Salse J."/>
            <person name="Munos S."/>
            <person name="Vincourt P."/>
            <person name="Rieseberg L.H."/>
            <person name="Langlade N.B."/>
        </authorList>
    </citation>
    <scope>NUCLEOTIDE SEQUENCE [LARGE SCALE GENOMIC DNA]</scope>
    <source>
        <strain evidence="2">cv. SF193</strain>
    </source>
</reference>
<proteinExistence type="predicted"/>
<accession>A0A251VJL3</accession>
<dbReference type="EMBL" id="CM007890">
    <property type="protein sequence ID" value="OTG35818.1"/>
    <property type="molecule type" value="Genomic_DNA"/>
</dbReference>
<gene>
    <name evidence="1" type="ORF">HannXRQ_Chr01g0000871</name>
</gene>
<protein>
    <recommendedName>
        <fullName evidence="3">Cotton fiber protein</fullName>
    </recommendedName>
</protein>
<dbReference type="InterPro" id="IPR008480">
    <property type="entry name" value="DUF761_pln"/>
</dbReference>
<dbReference type="Pfam" id="PF05553">
    <property type="entry name" value="DUF761"/>
    <property type="match status" value="1"/>
</dbReference>
<evidence type="ECO:0000313" key="1">
    <source>
        <dbReference type="EMBL" id="OTG35818.1"/>
    </source>
</evidence>
<evidence type="ECO:0000313" key="2">
    <source>
        <dbReference type="Proteomes" id="UP000215914"/>
    </source>
</evidence>
<dbReference type="AlphaFoldDB" id="A0A251VJL3"/>
<dbReference type="InParanoid" id="A0A251VJL3"/>
<dbReference type="Proteomes" id="UP000215914">
    <property type="component" value="Chromosome 1"/>
</dbReference>
<dbReference type="PANTHER" id="PTHR33265">
    <property type="entry name" value="AVR9/CF-9 RAPIDLY ELICITED PROTEIN-RELATED"/>
    <property type="match status" value="1"/>
</dbReference>
<dbReference type="PANTHER" id="PTHR33265:SF5">
    <property type="entry name" value="COTTON FIBER PROTEIN"/>
    <property type="match status" value="1"/>
</dbReference>
<organism evidence="1 2">
    <name type="scientific">Helianthus annuus</name>
    <name type="common">Common sunflower</name>
    <dbReference type="NCBI Taxonomy" id="4232"/>
    <lineage>
        <taxon>Eukaryota</taxon>
        <taxon>Viridiplantae</taxon>
        <taxon>Streptophyta</taxon>
        <taxon>Embryophyta</taxon>
        <taxon>Tracheophyta</taxon>
        <taxon>Spermatophyta</taxon>
        <taxon>Magnoliopsida</taxon>
        <taxon>eudicotyledons</taxon>
        <taxon>Gunneridae</taxon>
        <taxon>Pentapetalae</taxon>
        <taxon>asterids</taxon>
        <taxon>campanulids</taxon>
        <taxon>Asterales</taxon>
        <taxon>Asteraceae</taxon>
        <taxon>Asteroideae</taxon>
        <taxon>Heliantheae alliance</taxon>
        <taxon>Heliantheae</taxon>
        <taxon>Helianthus</taxon>
    </lineage>
</organism>
<keyword evidence="2" id="KW-1185">Reference proteome</keyword>
<sequence length="205" mass="24169">MQIMKKTGSRSDVSRRAWRLLRLALLWVRKGGVFVLKKRLMLDLSHYVKSLGQSKKGNGALQYGDRQLSFDATPMIHVRMHRPNSMRFRLPHIPCINPHVECSDHLFDFDDESEGYSCCEARKSFLIGNGEEYDEEDDDDEYDQITSEEQTMGIDLRAEEFIANFYEQLKLQRQHTTRRRHATRWLVAMPFWASKFWQLSFFAIA</sequence>
<evidence type="ECO:0008006" key="3">
    <source>
        <dbReference type="Google" id="ProtNLM"/>
    </source>
</evidence>
<name>A0A251VJL3_HELAN</name>